<comment type="caution">
    <text evidence="1">The sequence shown here is derived from an EMBL/GenBank/DDBJ whole genome shotgun (WGS) entry which is preliminary data.</text>
</comment>
<dbReference type="Proteomes" id="UP001519535">
    <property type="component" value="Unassembled WGS sequence"/>
</dbReference>
<evidence type="ECO:0000313" key="1">
    <source>
        <dbReference type="EMBL" id="MBS9533052.1"/>
    </source>
</evidence>
<dbReference type="EMBL" id="JAHCLR010000006">
    <property type="protein sequence ID" value="MBS9533052.1"/>
    <property type="molecule type" value="Genomic_DNA"/>
</dbReference>
<proteinExistence type="predicted"/>
<evidence type="ECO:0000313" key="2">
    <source>
        <dbReference type="Proteomes" id="UP001519535"/>
    </source>
</evidence>
<gene>
    <name evidence="1" type="ORF">KIH27_05545</name>
</gene>
<organism evidence="1 2">
    <name type="scientific">Mycolicibacter acidiphilus</name>
    <dbReference type="NCBI Taxonomy" id="2835306"/>
    <lineage>
        <taxon>Bacteria</taxon>
        <taxon>Bacillati</taxon>
        <taxon>Actinomycetota</taxon>
        <taxon>Actinomycetes</taxon>
        <taxon>Mycobacteriales</taxon>
        <taxon>Mycobacteriaceae</taxon>
        <taxon>Mycolicibacter</taxon>
    </lineage>
</organism>
<reference evidence="1 2" key="1">
    <citation type="submission" date="2021-05" db="EMBL/GenBank/DDBJ databases">
        <title>Mycobacterium acidophilum sp. nov., an extremely acid-tolerant member of the genus Mycobacterium.</title>
        <authorList>
            <person name="Xia J."/>
        </authorList>
    </citation>
    <scope>NUCLEOTIDE SEQUENCE [LARGE SCALE GENOMIC DNA]</scope>
    <source>
        <strain evidence="1 2">M1</strain>
    </source>
</reference>
<protein>
    <submittedName>
        <fullName evidence="1">Uncharacterized protein</fullName>
    </submittedName>
</protein>
<dbReference type="RefSeq" id="WP_214091928.1">
    <property type="nucleotide sequence ID" value="NZ_JAHCLR010000006.1"/>
</dbReference>
<name>A0ABS5RGD2_9MYCO</name>
<sequence length="56" mass="6541">MYDNNREARQTADISSDEAVARIWRDANDEARQESVDRERRAVRSRKLPFGFTAGR</sequence>
<accession>A0ABS5RGD2</accession>
<keyword evidence="2" id="KW-1185">Reference proteome</keyword>